<name>A0ABP3XYH9_9FLAO</name>
<dbReference type="EMBL" id="BAAAFG010000016">
    <property type="protein sequence ID" value="GAA0873419.1"/>
    <property type="molecule type" value="Genomic_DNA"/>
</dbReference>
<evidence type="ECO:0000256" key="1">
    <source>
        <dbReference type="SAM" id="SignalP"/>
    </source>
</evidence>
<protein>
    <submittedName>
        <fullName evidence="2">Uncharacterized protein</fullName>
    </submittedName>
</protein>
<keyword evidence="1" id="KW-0732">Signal</keyword>
<organism evidence="2 3">
    <name type="scientific">Gangjinia marincola</name>
    <dbReference type="NCBI Taxonomy" id="578463"/>
    <lineage>
        <taxon>Bacteria</taxon>
        <taxon>Pseudomonadati</taxon>
        <taxon>Bacteroidota</taxon>
        <taxon>Flavobacteriia</taxon>
        <taxon>Flavobacteriales</taxon>
        <taxon>Flavobacteriaceae</taxon>
        <taxon>Gangjinia</taxon>
    </lineage>
</organism>
<comment type="caution">
    <text evidence="2">The sequence shown here is derived from an EMBL/GenBank/DDBJ whole genome shotgun (WGS) entry which is preliminary data.</text>
</comment>
<dbReference type="RefSeq" id="WP_343768423.1">
    <property type="nucleotide sequence ID" value="NZ_BAAAFG010000016.1"/>
</dbReference>
<evidence type="ECO:0000313" key="3">
    <source>
        <dbReference type="Proteomes" id="UP001500507"/>
    </source>
</evidence>
<gene>
    <name evidence="2" type="ORF">GCM10009117_25660</name>
</gene>
<reference evidence="3" key="1">
    <citation type="journal article" date="2019" name="Int. J. Syst. Evol. Microbiol.">
        <title>The Global Catalogue of Microorganisms (GCM) 10K type strain sequencing project: providing services to taxonomists for standard genome sequencing and annotation.</title>
        <authorList>
            <consortium name="The Broad Institute Genomics Platform"/>
            <consortium name="The Broad Institute Genome Sequencing Center for Infectious Disease"/>
            <person name="Wu L."/>
            <person name="Ma J."/>
        </authorList>
    </citation>
    <scope>NUCLEOTIDE SEQUENCE [LARGE SCALE GENOMIC DNA]</scope>
    <source>
        <strain evidence="3">JCM 16082</strain>
    </source>
</reference>
<proteinExistence type="predicted"/>
<sequence>MKNLSFFLILLAFLYCNAQHETGNLIRQEQKLVEIYQKFSDHRHDYGENARDTILTRFKAQLLNTLKTSSYSGYPFDSLSTMMNVIQSNDQNLTIISWDELNGGTWHTFNSVYQYANRDLIQSDFLTHEKEPDEDLDFLDVTYYDIREPIPGNYLIKGYGTHGHGHEFFTLRLLSFNNNTLVDCRNCLNGKDKLVIYKARSKEDPIEIDTINNQIMYREYKEDLESGFMIPTGKTRTLHYKNGAYLPLKN</sequence>
<feature type="chain" id="PRO_5047161109" evidence="1">
    <location>
        <begin position="19"/>
        <end position="250"/>
    </location>
</feature>
<evidence type="ECO:0000313" key="2">
    <source>
        <dbReference type="EMBL" id="GAA0873419.1"/>
    </source>
</evidence>
<accession>A0ABP3XYH9</accession>
<feature type="signal peptide" evidence="1">
    <location>
        <begin position="1"/>
        <end position="18"/>
    </location>
</feature>
<dbReference type="Proteomes" id="UP001500507">
    <property type="component" value="Unassembled WGS sequence"/>
</dbReference>
<keyword evidence="3" id="KW-1185">Reference proteome</keyword>